<reference evidence="2" key="1">
    <citation type="journal article" date="2019" name="Int. J. Syst. Evol. Microbiol.">
        <title>The Global Catalogue of Microorganisms (GCM) 10K type strain sequencing project: providing services to taxonomists for standard genome sequencing and annotation.</title>
        <authorList>
            <consortium name="The Broad Institute Genomics Platform"/>
            <consortium name="The Broad Institute Genome Sequencing Center for Infectious Disease"/>
            <person name="Wu L."/>
            <person name="Ma J."/>
        </authorList>
    </citation>
    <scope>NUCLEOTIDE SEQUENCE [LARGE SCALE GENOMIC DNA]</scope>
    <source>
        <strain evidence="2">KLKA75</strain>
    </source>
</reference>
<proteinExistence type="predicted"/>
<gene>
    <name evidence="1" type="ORF">ACFPCY_07830</name>
</gene>
<protein>
    <recommendedName>
        <fullName evidence="3">N-acetylglutamate synthase</fullName>
    </recommendedName>
</protein>
<sequence length="111" mass="12657">MIDYEGRRFRPAEDDARDRVAHYHQDGDLLWGEFAGGRARRGTLVGTCAPDGRLDFAYCMVLEDGEVISGRCRSTPEFRPDGGIDLREEWERFGRHAGRGVSRLTEIREGR</sequence>
<dbReference type="InterPro" id="IPR058595">
    <property type="entry name" value="Avidin-like"/>
</dbReference>
<accession>A0ABV9TTC6</accession>
<dbReference type="Pfam" id="PF26421">
    <property type="entry name" value="Avidin_like"/>
    <property type="match status" value="1"/>
</dbReference>
<dbReference type="RefSeq" id="WP_378252962.1">
    <property type="nucleotide sequence ID" value="NZ_JBHSIT010000002.1"/>
</dbReference>
<comment type="caution">
    <text evidence="1">The sequence shown here is derived from an EMBL/GenBank/DDBJ whole genome shotgun (WGS) entry which is preliminary data.</text>
</comment>
<evidence type="ECO:0000313" key="2">
    <source>
        <dbReference type="Proteomes" id="UP001595872"/>
    </source>
</evidence>
<organism evidence="1 2">
    <name type="scientific">Actinomadura gamaensis</name>
    <dbReference type="NCBI Taxonomy" id="1763541"/>
    <lineage>
        <taxon>Bacteria</taxon>
        <taxon>Bacillati</taxon>
        <taxon>Actinomycetota</taxon>
        <taxon>Actinomycetes</taxon>
        <taxon>Streptosporangiales</taxon>
        <taxon>Thermomonosporaceae</taxon>
        <taxon>Actinomadura</taxon>
    </lineage>
</organism>
<dbReference type="EMBL" id="JBHSIT010000002">
    <property type="protein sequence ID" value="MFC4907224.1"/>
    <property type="molecule type" value="Genomic_DNA"/>
</dbReference>
<evidence type="ECO:0000313" key="1">
    <source>
        <dbReference type="EMBL" id="MFC4907224.1"/>
    </source>
</evidence>
<keyword evidence="2" id="KW-1185">Reference proteome</keyword>
<name>A0ABV9TTC6_9ACTN</name>
<dbReference type="Proteomes" id="UP001595872">
    <property type="component" value="Unassembled WGS sequence"/>
</dbReference>
<evidence type="ECO:0008006" key="3">
    <source>
        <dbReference type="Google" id="ProtNLM"/>
    </source>
</evidence>